<name>A0A103R9U2_9BURK</name>
<evidence type="ECO:0000313" key="2">
    <source>
        <dbReference type="Proteomes" id="UP000064029"/>
    </source>
</evidence>
<accession>A0A103R9U2</accession>
<sequence length="125" mass="13070">MPVASSGVMFGAVRHATQSAMRATYAPLFSSSASPDCGAADAVAGMRNNCGSNSGCNSAAIDAAALTKVRIRLLVDDFIACGKLLFCATIHRIPVGHGIFLTGINKRPIGRGMRTQSASRRLRCE</sequence>
<dbReference type="AlphaFoldDB" id="A0A103R9U2"/>
<organism evidence="1 2">
    <name type="scientific">Burkholderia ubonensis</name>
    <dbReference type="NCBI Taxonomy" id="101571"/>
    <lineage>
        <taxon>Bacteria</taxon>
        <taxon>Pseudomonadati</taxon>
        <taxon>Pseudomonadota</taxon>
        <taxon>Betaproteobacteria</taxon>
        <taxon>Burkholderiales</taxon>
        <taxon>Burkholderiaceae</taxon>
        <taxon>Burkholderia</taxon>
        <taxon>Burkholderia cepacia complex</taxon>
    </lineage>
</organism>
<gene>
    <name evidence="1" type="ORF">WJ33_28025</name>
</gene>
<dbReference type="RefSeq" id="WP_059753205.1">
    <property type="nucleotide sequence ID" value="NZ_CP013416.1"/>
</dbReference>
<reference evidence="1 2" key="1">
    <citation type="submission" date="2015-11" db="EMBL/GenBank/DDBJ databases">
        <title>Expanding the genomic diversity of Burkholderia species for the development of highly accurate diagnostics.</title>
        <authorList>
            <person name="Sahl J."/>
            <person name="Keim P."/>
            <person name="Wagner D."/>
        </authorList>
    </citation>
    <scope>NUCLEOTIDE SEQUENCE [LARGE SCALE GENOMIC DNA]</scope>
    <source>
        <strain evidence="1 2">MSMB2036</strain>
    </source>
</reference>
<proteinExistence type="predicted"/>
<dbReference type="EMBL" id="LOXM01000155">
    <property type="protein sequence ID" value="KVG63857.1"/>
    <property type="molecule type" value="Genomic_DNA"/>
</dbReference>
<evidence type="ECO:0000313" key="1">
    <source>
        <dbReference type="EMBL" id="KVG63857.1"/>
    </source>
</evidence>
<dbReference type="Proteomes" id="UP000064029">
    <property type="component" value="Unassembled WGS sequence"/>
</dbReference>
<protein>
    <submittedName>
        <fullName evidence="1">Uncharacterized protein</fullName>
    </submittedName>
</protein>
<comment type="caution">
    <text evidence="1">The sequence shown here is derived from an EMBL/GenBank/DDBJ whole genome shotgun (WGS) entry which is preliminary data.</text>
</comment>